<accession>A0A915IUU0</accession>
<dbReference type="Proteomes" id="UP000887565">
    <property type="component" value="Unplaced"/>
</dbReference>
<organism evidence="1 2">
    <name type="scientific">Romanomermis culicivorax</name>
    <name type="common">Nematode worm</name>
    <dbReference type="NCBI Taxonomy" id="13658"/>
    <lineage>
        <taxon>Eukaryota</taxon>
        <taxon>Metazoa</taxon>
        <taxon>Ecdysozoa</taxon>
        <taxon>Nematoda</taxon>
        <taxon>Enoplea</taxon>
        <taxon>Dorylaimia</taxon>
        <taxon>Mermithida</taxon>
        <taxon>Mermithoidea</taxon>
        <taxon>Mermithidae</taxon>
        <taxon>Romanomermis</taxon>
    </lineage>
</organism>
<dbReference type="AlphaFoldDB" id="A0A915IUU0"/>
<proteinExistence type="predicted"/>
<evidence type="ECO:0000313" key="1">
    <source>
        <dbReference type="Proteomes" id="UP000887565"/>
    </source>
</evidence>
<sequence>MKRLLSTKFCTTSSLTCTYSVNFPEKSDKKHLIHQRKKLETLKVAAKWRAVATSEIVVGGGENNGFKQVNRFGLQFLRPSGGVVSLQQLVPLRLIESLLLLSLRRKSRLFVLLFEFRTKLFVHLSKVQLKKLIMNFEFGNKID</sequence>
<reference evidence="2" key="1">
    <citation type="submission" date="2022-11" db="UniProtKB">
        <authorList>
            <consortium name="WormBaseParasite"/>
        </authorList>
    </citation>
    <scope>IDENTIFICATION</scope>
</reference>
<evidence type="ECO:0000313" key="2">
    <source>
        <dbReference type="WBParaSite" id="nRc.2.0.1.t17959-RA"/>
    </source>
</evidence>
<name>A0A915IUU0_ROMCU</name>
<keyword evidence="1" id="KW-1185">Reference proteome</keyword>
<dbReference type="WBParaSite" id="nRc.2.0.1.t17959-RA">
    <property type="protein sequence ID" value="nRc.2.0.1.t17959-RA"/>
    <property type="gene ID" value="nRc.2.0.1.g17959"/>
</dbReference>
<protein>
    <submittedName>
        <fullName evidence="2">Uncharacterized protein</fullName>
    </submittedName>
</protein>